<dbReference type="EMBL" id="JADKNH010000008">
    <property type="protein sequence ID" value="MBF4694308.1"/>
    <property type="molecule type" value="Genomic_DNA"/>
</dbReference>
<comment type="catalytic activity">
    <reaction evidence="1 7">
        <text>2-C-methyl-D-erythritol 4-phosphate + CTP + H(+) = 4-CDP-2-C-methyl-D-erythritol + diphosphate</text>
        <dbReference type="Rhea" id="RHEA:13429"/>
        <dbReference type="ChEBI" id="CHEBI:15378"/>
        <dbReference type="ChEBI" id="CHEBI:33019"/>
        <dbReference type="ChEBI" id="CHEBI:37563"/>
        <dbReference type="ChEBI" id="CHEBI:57823"/>
        <dbReference type="ChEBI" id="CHEBI:58262"/>
        <dbReference type="EC" id="2.7.7.60"/>
    </reaction>
</comment>
<dbReference type="HAMAP" id="MF_00108">
    <property type="entry name" value="IspD"/>
    <property type="match status" value="1"/>
</dbReference>
<dbReference type="PROSITE" id="PS01295">
    <property type="entry name" value="ISPD"/>
    <property type="match status" value="1"/>
</dbReference>
<dbReference type="Proteomes" id="UP000614200">
    <property type="component" value="Unassembled WGS sequence"/>
</dbReference>
<accession>A0ABR9ZVX0</accession>
<evidence type="ECO:0000256" key="7">
    <source>
        <dbReference type="HAMAP-Rule" id="MF_00108"/>
    </source>
</evidence>
<dbReference type="PANTHER" id="PTHR32125">
    <property type="entry name" value="2-C-METHYL-D-ERYTHRITOL 4-PHOSPHATE CYTIDYLYLTRANSFERASE, CHLOROPLASTIC"/>
    <property type="match status" value="1"/>
</dbReference>
<dbReference type="RefSeq" id="WP_194702542.1">
    <property type="nucleotide sequence ID" value="NZ_JADKNH010000008.1"/>
</dbReference>
<sequence>MIKKHVSVIILAAGQGKRMMAKSNKQFFKIEDKPILAYTIQCFLEHAYIDDIILVINQNEEEIVKNEVLNKYFKKNNFKIAYGGKERYNSVYNGLKVLDENTDYVLIHDGARPLVNKEEISIVVDTLRERKACVVGVPVKNTYKLINEFKEIEYTPPREKLYSVMTPQAFHRDLIVKAYQIGIDECAHVTDDAMMVELFTDEKVLIVDGSYENIKITIPDDILTMKRIIEGRTRYKK</sequence>
<keyword evidence="6 7" id="KW-0414">Isoprene biosynthesis</keyword>
<dbReference type="Pfam" id="PF01128">
    <property type="entry name" value="IspD"/>
    <property type="match status" value="1"/>
</dbReference>
<comment type="caution">
    <text evidence="8">The sequence shown here is derived from an EMBL/GenBank/DDBJ whole genome shotgun (WGS) entry which is preliminary data.</text>
</comment>
<gene>
    <name evidence="7 8" type="primary">ispD</name>
    <name evidence="8" type="ORF">ISU02_14395</name>
</gene>
<comment type="function">
    <text evidence="7">Catalyzes the formation of 4-diphosphocytidyl-2-C-methyl-D-erythritol from CTP and 2-C-methyl-D-erythritol 4-phosphate (MEP).</text>
</comment>
<organism evidence="8 9">
    <name type="scientific">Fusibacter ferrireducens</name>
    <dbReference type="NCBI Taxonomy" id="2785058"/>
    <lineage>
        <taxon>Bacteria</taxon>
        <taxon>Bacillati</taxon>
        <taxon>Bacillota</taxon>
        <taxon>Clostridia</taxon>
        <taxon>Eubacteriales</taxon>
        <taxon>Eubacteriales Family XII. Incertae Sedis</taxon>
        <taxon>Fusibacter</taxon>
    </lineage>
</organism>
<dbReference type="SUPFAM" id="SSF53448">
    <property type="entry name" value="Nucleotide-diphospho-sugar transferases"/>
    <property type="match status" value="1"/>
</dbReference>
<dbReference type="InterPro" id="IPR050088">
    <property type="entry name" value="IspD/TarI_cytidylyltransf_bact"/>
</dbReference>
<dbReference type="GO" id="GO:0050518">
    <property type="term" value="F:2-C-methyl-D-erythritol 4-phosphate cytidylyltransferase activity"/>
    <property type="evidence" value="ECO:0007669"/>
    <property type="project" value="UniProtKB-EC"/>
</dbReference>
<feature type="site" description="Transition state stabilizer" evidence="7">
    <location>
        <position position="25"/>
    </location>
</feature>
<evidence type="ECO:0000256" key="4">
    <source>
        <dbReference type="ARBA" id="ARBA00022679"/>
    </source>
</evidence>
<dbReference type="InterPro" id="IPR018294">
    <property type="entry name" value="ISPD_synthase_CS"/>
</dbReference>
<feature type="site" description="Positions MEP for the nucleophilic attack" evidence="7">
    <location>
        <position position="215"/>
    </location>
</feature>
<dbReference type="EC" id="2.7.7.60" evidence="7"/>
<evidence type="ECO:0000313" key="9">
    <source>
        <dbReference type="Proteomes" id="UP000614200"/>
    </source>
</evidence>
<keyword evidence="5 7" id="KW-0548">Nucleotidyltransferase</keyword>
<dbReference type="InterPro" id="IPR029044">
    <property type="entry name" value="Nucleotide-diphossugar_trans"/>
</dbReference>
<evidence type="ECO:0000256" key="1">
    <source>
        <dbReference type="ARBA" id="ARBA00001282"/>
    </source>
</evidence>
<name>A0ABR9ZVX0_9FIRM</name>
<reference evidence="8 9" key="1">
    <citation type="submission" date="2020-11" db="EMBL/GenBank/DDBJ databases">
        <title>Fusibacter basophilias sp. nov.</title>
        <authorList>
            <person name="Qiu D."/>
        </authorList>
    </citation>
    <scope>NUCLEOTIDE SEQUENCE [LARGE SCALE GENOMIC DNA]</scope>
    <source>
        <strain evidence="8 9">Q10-2</strain>
    </source>
</reference>
<proteinExistence type="inferred from homology"/>
<keyword evidence="9" id="KW-1185">Reference proteome</keyword>
<keyword evidence="4 7" id="KW-0808">Transferase</keyword>
<evidence type="ECO:0000256" key="6">
    <source>
        <dbReference type="ARBA" id="ARBA00023229"/>
    </source>
</evidence>
<dbReference type="CDD" id="cd02516">
    <property type="entry name" value="CDP-ME_synthetase"/>
    <property type="match status" value="1"/>
</dbReference>
<dbReference type="PANTHER" id="PTHR32125:SF4">
    <property type="entry name" value="2-C-METHYL-D-ERYTHRITOL 4-PHOSPHATE CYTIDYLYLTRANSFERASE, CHLOROPLASTIC"/>
    <property type="match status" value="1"/>
</dbReference>
<feature type="site" description="Transition state stabilizer" evidence="7">
    <location>
        <position position="18"/>
    </location>
</feature>
<dbReference type="InterPro" id="IPR034683">
    <property type="entry name" value="IspD/TarI"/>
</dbReference>
<evidence type="ECO:0000256" key="2">
    <source>
        <dbReference type="ARBA" id="ARBA00004787"/>
    </source>
</evidence>
<evidence type="ECO:0000256" key="5">
    <source>
        <dbReference type="ARBA" id="ARBA00022695"/>
    </source>
</evidence>
<comment type="pathway">
    <text evidence="2 7">Isoprenoid biosynthesis; isopentenyl diphosphate biosynthesis via DXP pathway; isopentenyl diphosphate from 1-deoxy-D-xylulose 5-phosphate: step 2/6.</text>
</comment>
<dbReference type="Gene3D" id="3.90.550.10">
    <property type="entry name" value="Spore Coat Polysaccharide Biosynthesis Protein SpsA, Chain A"/>
    <property type="match status" value="1"/>
</dbReference>
<evidence type="ECO:0000256" key="3">
    <source>
        <dbReference type="ARBA" id="ARBA00009789"/>
    </source>
</evidence>
<feature type="site" description="Positions MEP for the nucleophilic attack" evidence="7">
    <location>
        <position position="158"/>
    </location>
</feature>
<evidence type="ECO:0000313" key="8">
    <source>
        <dbReference type="EMBL" id="MBF4694308.1"/>
    </source>
</evidence>
<dbReference type="NCBIfam" id="TIGR00453">
    <property type="entry name" value="ispD"/>
    <property type="match status" value="1"/>
</dbReference>
<dbReference type="InterPro" id="IPR001228">
    <property type="entry name" value="IspD"/>
</dbReference>
<protein>
    <recommendedName>
        <fullName evidence="7">2-C-methyl-D-erythritol 4-phosphate cytidylyltransferase</fullName>
        <ecNumber evidence="7">2.7.7.60</ecNumber>
    </recommendedName>
    <alternativeName>
        <fullName evidence="7">4-diphosphocytidyl-2C-methyl-D-erythritol synthase</fullName>
    </alternativeName>
    <alternativeName>
        <fullName evidence="7">MEP cytidylyltransferase</fullName>
        <shortName evidence="7">MCT</shortName>
    </alternativeName>
</protein>
<comment type="similarity">
    <text evidence="3 7">Belongs to the IspD/TarI cytidylyltransferase family. IspD subfamily.</text>
</comment>